<protein>
    <submittedName>
        <fullName evidence="2">Uncharacterized protein</fullName>
    </submittedName>
</protein>
<dbReference type="Proteomes" id="UP000007431">
    <property type="component" value="Unassembled WGS sequence"/>
</dbReference>
<name>D8PYU3_SCHCM</name>
<feature type="non-terminal residue" evidence="2">
    <location>
        <position position="326"/>
    </location>
</feature>
<reference evidence="2 3" key="1">
    <citation type="journal article" date="2010" name="Nat. Biotechnol.">
        <title>Genome sequence of the model mushroom Schizophyllum commune.</title>
        <authorList>
            <person name="Ohm R.A."/>
            <person name="de Jong J.F."/>
            <person name="Lugones L.G."/>
            <person name="Aerts A."/>
            <person name="Kothe E."/>
            <person name="Stajich J.E."/>
            <person name="de Vries R.P."/>
            <person name="Record E."/>
            <person name="Levasseur A."/>
            <person name="Baker S.E."/>
            <person name="Bartholomew K.A."/>
            <person name="Coutinho P.M."/>
            <person name="Erdmann S."/>
            <person name="Fowler T.J."/>
            <person name="Gathman A.C."/>
            <person name="Lombard V."/>
            <person name="Henrissat B."/>
            <person name="Knabe N."/>
            <person name="Kuees U."/>
            <person name="Lilly W.W."/>
            <person name="Lindquist E."/>
            <person name="Lucas S."/>
            <person name="Magnuson J.K."/>
            <person name="Piumi F."/>
            <person name="Raudaskoski M."/>
            <person name="Salamov A."/>
            <person name="Schmutz J."/>
            <person name="Schwarze F.W.M.R."/>
            <person name="vanKuyk P.A."/>
            <person name="Horton J.S."/>
            <person name="Grigoriev I.V."/>
            <person name="Woesten H.A.B."/>
        </authorList>
    </citation>
    <scope>NUCLEOTIDE SEQUENCE [LARGE SCALE GENOMIC DNA]</scope>
    <source>
        <strain evidence="3">H4-8 / FGSC 9210</strain>
    </source>
</reference>
<dbReference type="RefSeq" id="XP_003034219.1">
    <property type="nucleotide sequence ID" value="XM_003034173.1"/>
</dbReference>
<gene>
    <name evidence="2" type="ORF">SCHCODRAFT_106507</name>
</gene>
<evidence type="ECO:0000313" key="3">
    <source>
        <dbReference type="Proteomes" id="UP000007431"/>
    </source>
</evidence>
<dbReference type="VEuPathDB" id="FungiDB:SCHCODRAFT_02614063"/>
<dbReference type="AlphaFoldDB" id="D8PYU3"/>
<dbReference type="KEGG" id="scm:SCHCO_02614063"/>
<keyword evidence="3" id="KW-1185">Reference proteome</keyword>
<dbReference type="HOGENOM" id="CLU_078588_0_0_1"/>
<dbReference type="OrthoDB" id="10495461at2759"/>
<organism evidence="3">
    <name type="scientific">Schizophyllum commune (strain H4-8 / FGSC 9210)</name>
    <name type="common">Split gill fungus</name>
    <dbReference type="NCBI Taxonomy" id="578458"/>
    <lineage>
        <taxon>Eukaryota</taxon>
        <taxon>Fungi</taxon>
        <taxon>Dikarya</taxon>
        <taxon>Basidiomycota</taxon>
        <taxon>Agaricomycotina</taxon>
        <taxon>Agaricomycetes</taxon>
        <taxon>Agaricomycetidae</taxon>
        <taxon>Agaricales</taxon>
        <taxon>Schizophyllaceae</taxon>
        <taxon>Schizophyllum</taxon>
    </lineage>
</organism>
<dbReference type="EMBL" id="GL377304">
    <property type="protein sequence ID" value="EFI99316.1"/>
    <property type="molecule type" value="Genomic_DNA"/>
</dbReference>
<evidence type="ECO:0000313" key="2">
    <source>
        <dbReference type="EMBL" id="EFI99316.1"/>
    </source>
</evidence>
<feature type="compositionally biased region" description="Polar residues" evidence="1">
    <location>
        <begin position="16"/>
        <end position="25"/>
    </location>
</feature>
<dbReference type="InParanoid" id="D8PYU3"/>
<proteinExistence type="predicted"/>
<sequence length="326" mass="37378">MAAATLTRDSFHMFPNQETPSSSPVLSAEAHADLQRYGEKSARLLEWSRVWLEPAMPRIRALWENFNAADPRLHEIVAFSNELSDFKWIIDSRCMPEAVQKQLDERAESAVREVNAYWNAYYDYMEECEPRAIDLSDPSVVSAVKAWFKQMRICFDSMLAMFGASAFVEMQRRLGFAEGWFDLDGERYWRIILTGLVRYLQNGEKSEWPSTAAQTIDGGSVRYQLSIDFVTLVMPPERYRIDLDCVMDPVTLGGVVGSETYEAYYDKKLSEQERTQIFAQNLTIAIYHAIRCDGVEDSRSRDMMGVQAVSTFLDFWSLLPKAGKNV</sequence>
<accession>D8PYU3</accession>
<feature type="region of interest" description="Disordered" evidence="1">
    <location>
        <begin position="1"/>
        <end position="26"/>
    </location>
</feature>
<dbReference type="GeneID" id="9586221"/>
<evidence type="ECO:0000256" key="1">
    <source>
        <dbReference type="SAM" id="MobiDB-lite"/>
    </source>
</evidence>